<reference evidence="1" key="1">
    <citation type="journal article" date="2015" name="Nature">
        <title>Complex archaea that bridge the gap between prokaryotes and eukaryotes.</title>
        <authorList>
            <person name="Spang A."/>
            <person name="Saw J.H."/>
            <person name="Jorgensen S.L."/>
            <person name="Zaremba-Niedzwiedzka K."/>
            <person name="Martijn J."/>
            <person name="Lind A.E."/>
            <person name="van Eijk R."/>
            <person name="Schleper C."/>
            <person name="Guy L."/>
            <person name="Ettema T.J."/>
        </authorList>
    </citation>
    <scope>NUCLEOTIDE SEQUENCE</scope>
</reference>
<feature type="non-terminal residue" evidence="1">
    <location>
        <position position="1"/>
    </location>
</feature>
<sequence length="124" mass="14004">LWDVIVAVLAKKGNIEPYVIWILSDLPVIQMTATGMSLSYVSDFLQMHEKEVVSTCKTWGIIPNKETLDFDPIKVYNEGMGVAEMKAKLSPVVTYLPSDETLEDVIINVDKYLRVKELLEELGE</sequence>
<protein>
    <submittedName>
        <fullName evidence="1">Uncharacterized protein</fullName>
    </submittedName>
</protein>
<dbReference type="EMBL" id="LAZR01059314">
    <property type="protein sequence ID" value="KKK68046.1"/>
    <property type="molecule type" value="Genomic_DNA"/>
</dbReference>
<proteinExistence type="predicted"/>
<gene>
    <name evidence="1" type="ORF">LCGC14_2947960</name>
</gene>
<organism evidence="1">
    <name type="scientific">marine sediment metagenome</name>
    <dbReference type="NCBI Taxonomy" id="412755"/>
    <lineage>
        <taxon>unclassified sequences</taxon>
        <taxon>metagenomes</taxon>
        <taxon>ecological metagenomes</taxon>
    </lineage>
</organism>
<accession>A0A0F9A7A2</accession>
<dbReference type="AlphaFoldDB" id="A0A0F9A7A2"/>
<evidence type="ECO:0000313" key="1">
    <source>
        <dbReference type="EMBL" id="KKK68046.1"/>
    </source>
</evidence>
<comment type="caution">
    <text evidence="1">The sequence shown here is derived from an EMBL/GenBank/DDBJ whole genome shotgun (WGS) entry which is preliminary data.</text>
</comment>
<name>A0A0F9A7A2_9ZZZZ</name>